<evidence type="ECO:0000256" key="1">
    <source>
        <dbReference type="SAM" id="Phobius"/>
    </source>
</evidence>
<keyword evidence="1" id="KW-0472">Membrane</keyword>
<feature type="transmembrane region" description="Helical" evidence="1">
    <location>
        <begin position="6"/>
        <end position="23"/>
    </location>
</feature>
<gene>
    <name evidence="2" type="ORF">CLW00_101208</name>
</gene>
<dbReference type="RefSeq" id="WP_106131784.1">
    <property type="nucleotide sequence ID" value="NZ_PVTR01000001.1"/>
</dbReference>
<organism evidence="2 3">
    <name type="scientific">Mongoliibacter ruber</name>
    <dbReference type="NCBI Taxonomy" id="1750599"/>
    <lineage>
        <taxon>Bacteria</taxon>
        <taxon>Pseudomonadati</taxon>
        <taxon>Bacteroidota</taxon>
        <taxon>Cytophagia</taxon>
        <taxon>Cytophagales</taxon>
        <taxon>Cyclobacteriaceae</taxon>
        <taxon>Mongoliibacter</taxon>
    </lineage>
</organism>
<keyword evidence="1" id="KW-0812">Transmembrane</keyword>
<name>A0A2T0WV24_9BACT</name>
<comment type="caution">
    <text evidence="2">The sequence shown here is derived from an EMBL/GenBank/DDBJ whole genome shotgun (WGS) entry which is preliminary data.</text>
</comment>
<protein>
    <submittedName>
        <fullName evidence="2">Uncharacterized protein</fullName>
    </submittedName>
</protein>
<dbReference type="Proteomes" id="UP000238157">
    <property type="component" value="Unassembled WGS sequence"/>
</dbReference>
<dbReference type="EMBL" id="PVTR01000001">
    <property type="protein sequence ID" value="PRY90546.1"/>
    <property type="molecule type" value="Genomic_DNA"/>
</dbReference>
<evidence type="ECO:0000313" key="2">
    <source>
        <dbReference type="EMBL" id="PRY90546.1"/>
    </source>
</evidence>
<evidence type="ECO:0000313" key="3">
    <source>
        <dbReference type="Proteomes" id="UP000238157"/>
    </source>
</evidence>
<keyword evidence="3" id="KW-1185">Reference proteome</keyword>
<proteinExistence type="predicted"/>
<accession>A0A2T0WV24</accession>
<reference evidence="2 3" key="1">
    <citation type="submission" date="2018-03" db="EMBL/GenBank/DDBJ databases">
        <title>Genomic Encyclopedia of Archaeal and Bacterial Type Strains, Phase II (KMG-II): from individual species to whole genera.</title>
        <authorList>
            <person name="Goeker M."/>
        </authorList>
    </citation>
    <scope>NUCLEOTIDE SEQUENCE [LARGE SCALE GENOMIC DNA]</scope>
    <source>
        <strain evidence="2 3">DSM 27929</strain>
    </source>
</reference>
<sequence>MAYVILFLISTGFILFLFVLNIFEKNKQEANLKFIKDQILTSQKTPFINKNGTYYYQAGKKELPQKRAVPKRKVDLESNFEKSEGQKAYYAVLNIELENDPEDYESASYQFESWPEVSKLGYYLFDESFKYVNHRFFDFRKTQLNNSEKYSAFLNDMRPVKMLVAFNMDFLGRAIKADFLRNDYKMSIFNKNFHCLMVEGAPIVAIINSRNNDWKWPTFNELLTKLFFPEEDPEDFDPEIEDDFEEKTRITAKCFLKMR</sequence>
<keyword evidence="1" id="KW-1133">Transmembrane helix</keyword>
<dbReference type="AlphaFoldDB" id="A0A2T0WV24"/>